<dbReference type="EMBL" id="HE601367">
    <property type="protein sequence ID" value="CAS00966.1"/>
    <property type="molecule type" value="Genomic_DNA"/>
</dbReference>
<dbReference type="AlphaFoldDB" id="B6IM36"/>
<dbReference type="Proteomes" id="UP000008549">
    <property type="component" value="Unassembled WGS sequence"/>
</dbReference>
<organism evidence="2 3">
    <name type="scientific">Caenorhabditis briggsae</name>
    <dbReference type="NCBI Taxonomy" id="6238"/>
    <lineage>
        <taxon>Eukaryota</taxon>
        <taxon>Metazoa</taxon>
        <taxon>Ecdysozoa</taxon>
        <taxon>Nematoda</taxon>
        <taxon>Chromadorea</taxon>
        <taxon>Rhabditida</taxon>
        <taxon>Rhabditina</taxon>
        <taxon>Rhabditomorpha</taxon>
        <taxon>Rhabditoidea</taxon>
        <taxon>Rhabditidae</taxon>
        <taxon>Peloderinae</taxon>
        <taxon>Caenorhabditis</taxon>
    </lineage>
</organism>
<evidence type="ECO:0000256" key="1">
    <source>
        <dbReference type="SAM" id="MobiDB-lite"/>
    </source>
</evidence>
<dbReference type="GeneID" id="68917311"/>
<dbReference type="RefSeq" id="XP_045100523.1">
    <property type="nucleotide sequence ID" value="XM_045243508.1"/>
</dbReference>
<accession>B6IM36</accession>
<name>B6IM36_CAEBR</name>
<evidence type="ECO:0000313" key="2">
    <source>
        <dbReference type="EMBL" id="CAS00966.1"/>
    </source>
</evidence>
<reference evidence="2 3" key="2">
    <citation type="journal article" date="2011" name="PLoS Genet.">
        <title>Caenorhabditis briggsae recombinant inbred line genotypes reveal inter-strain incompatibility and the evolution of recombination.</title>
        <authorList>
            <person name="Ross J.A."/>
            <person name="Koboldt D.C."/>
            <person name="Staisch J.E."/>
            <person name="Chamberlin H.M."/>
            <person name="Gupta B.P."/>
            <person name="Miller R.D."/>
            <person name="Baird S.E."/>
            <person name="Haag E.S."/>
        </authorList>
    </citation>
    <scope>NUCLEOTIDE SEQUENCE [LARGE SCALE GENOMIC DNA]</scope>
    <source>
        <strain evidence="2 3">AF16</strain>
    </source>
</reference>
<dbReference type="CTD" id="68917311"/>
<sequence length="121" mass="13168">MEFCWKKCFSSPKGPELDCQILYTKNLQSWEHIELMANSEFIIDSISDSTIPSPPAPIPVVDPSPIPPPPALIPPPPAPIPPSPAPIPVVDPSPLLLGSPSPGKREKKRLTLSNQFDTLKE</sequence>
<gene>
    <name evidence="2 4" type="ORF">CBG25829</name>
    <name evidence="2" type="ORF">CBG_25829</name>
</gene>
<dbReference type="WormBase" id="CBG25829a">
    <property type="protein sequence ID" value="CBP45515"/>
    <property type="gene ID" value="WBGene00087243"/>
</dbReference>
<protein>
    <submittedName>
        <fullName evidence="2">Protein CBG25829</fullName>
    </submittedName>
</protein>
<dbReference type="HOGENOM" id="CLU_2040151_0_0_1"/>
<dbReference type="KEGG" id="cbr:CBG_25829"/>
<feature type="compositionally biased region" description="Polar residues" evidence="1">
    <location>
        <begin position="111"/>
        <end position="121"/>
    </location>
</feature>
<reference evidence="2 3" key="1">
    <citation type="journal article" date="2003" name="PLoS Biol.">
        <title>The genome sequence of Caenorhabditis briggsae: a platform for comparative genomics.</title>
        <authorList>
            <person name="Stein L.D."/>
            <person name="Bao Z."/>
            <person name="Blasiar D."/>
            <person name="Blumenthal T."/>
            <person name="Brent M.R."/>
            <person name="Chen N."/>
            <person name="Chinwalla A."/>
            <person name="Clarke L."/>
            <person name="Clee C."/>
            <person name="Coghlan A."/>
            <person name="Coulson A."/>
            <person name="D'Eustachio P."/>
            <person name="Fitch D.H."/>
            <person name="Fulton L.A."/>
            <person name="Fulton R.E."/>
            <person name="Griffiths-Jones S."/>
            <person name="Harris T.W."/>
            <person name="Hillier L.W."/>
            <person name="Kamath R."/>
            <person name="Kuwabara P.E."/>
            <person name="Mardis E.R."/>
            <person name="Marra M.A."/>
            <person name="Miner T.L."/>
            <person name="Minx P."/>
            <person name="Mullikin J.C."/>
            <person name="Plumb R.W."/>
            <person name="Rogers J."/>
            <person name="Schein J.E."/>
            <person name="Sohrmann M."/>
            <person name="Spieth J."/>
            <person name="Stajich J.E."/>
            <person name="Wei C."/>
            <person name="Willey D."/>
            <person name="Wilson R.K."/>
            <person name="Durbin R."/>
            <person name="Waterston R.H."/>
        </authorList>
    </citation>
    <scope>NUCLEOTIDE SEQUENCE [LARGE SCALE GENOMIC DNA]</scope>
    <source>
        <strain evidence="2 3">AF16</strain>
    </source>
</reference>
<dbReference type="InParanoid" id="B6IM36"/>
<feature type="compositionally biased region" description="Low complexity" evidence="1">
    <location>
        <begin position="92"/>
        <end position="102"/>
    </location>
</feature>
<feature type="compositionally biased region" description="Pro residues" evidence="1">
    <location>
        <begin position="53"/>
        <end position="91"/>
    </location>
</feature>
<evidence type="ECO:0000313" key="4">
    <source>
        <dbReference type="WormBase" id="CBG25829a"/>
    </source>
</evidence>
<keyword evidence="3" id="KW-1185">Reference proteome</keyword>
<feature type="region of interest" description="Disordered" evidence="1">
    <location>
        <begin position="53"/>
        <end position="121"/>
    </location>
</feature>
<evidence type="ECO:0000313" key="3">
    <source>
        <dbReference type="Proteomes" id="UP000008549"/>
    </source>
</evidence>
<proteinExistence type="predicted"/>